<evidence type="ECO:0000313" key="1">
    <source>
        <dbReference type="EMBL" id="KNZ52502.1"/>
    </source>
</evidence>
<protein>
    <submittedName>
        <fullName evidence="1">Uncharacterized protein</fullName>
    </submittedName>
</protein>
<accession>A0A0L6UW92</accession>
<organism evidence="1 2">
    <name type="scientific">Puccinia sorghi</name>
    <dbReference type="NCBI Taxonomy" id="27349"/>
    <lineage>
        <taxon>Eukaryota</taxon>
        <taxon>Fungi</taxon>
        <taxon>Dikarya</taxon>
        <taxon>Basidiomycota</taxon>
        <taxon>Pucciniomycotina</taxon>
        <taxon>Pucciniomycetes</taxon>
        <taxon>Pucciniales</taxon>
        <taxon>Pucciniaceae</taxon>
        <taxon>Puccinia</taxon>
    </lineage>
</organism>
<dbReference type="AlphaFoldDB" id="A0A0L6UW92"/>
<reference evidence="1 2" key="1">
    <citation type="submission" date="2015-08" db="EMBL/GenBank/DDBJ databases">
        <title>Next Generation Sequencing and Analysis of the Genome of Puccinia sorghi L Schw, the Causal Agent of Maize Common Rust.</title>
        <authorList>
            <person name="Rochi L."/>
            <person name="Burguener G."/>
            <person name="Darino M."/>
            <person name="Turjanski A."/>
            <person name="Kreff E."/>
            <person name="Dieguez M.J."/>
            <person name="Sacco F."/>
        </authorList>
    </citation>
    <scope>NUCLEOTIDE SEQUENCE [LARGE SCALE GENOMIC DNA]</scope>
    <source>
        <strain evidence="1 2">RO10H11247</strain>
    </source>
</reference>
<proteinExistence type="predicted"/>
<keyword evidence="2" id="KW-1185">Reference proteome</keyword>
<dbReference type="Proteomes" id="UP000037035">
    <property type="component" value="Unassembled WGS sequence"/>
</dbReference>
<gene>
    <name evidence="1" type="ORF">VP01_3552g4</name>
</gene>
<sequence length="36" mass="3881">MALVVNAGLDKLGLEAPPLPKLKKSFLGYFAYISNT</sequence>
<evidence type="ECO:0000313" key="2">
    <source>
        <dbReference type="Proteomes" id="UP000037035"/>
    </source>
</evidence>
<comment type="caution">
    <text evidence="1">The sequence shown here is derived from an EMBL/GenBank/DDBJ whole genome shotgun (WGS) entry which is preliminary data.</text>
</comment>
<name>A0A0L6UW92_9BASI</name>
<dbReference type="EMBL" id="LAVV01008560">
    <property type="protein sequence ID" value="KNZ52502.1"/>
    <property type="molecule type" value="Genomic_DNA"/>
</dbReference>
<dbReference type="VEuPathDB" id="FungiDB:VP01_3552g4"/>